<protein>
    <recommendedName>
        <fullName evidence="3">Carboxypeptidase regulatory-like domain-containing protein</fullName>
    </recommendedName>
</protein>
<sequence>MNIFTGYRPVVRHFMFFMLIVGTSFMISGCGGGSTFTPLEDDINKIITPPIPPLPPVPPVTKTVAVQVASDSGTLLHDVRVIVLEEGISKILKTFKVWSDTASEKDFRAAVDDVGINDQGKAIFQLYPGKYEVWVQRPLYTSFRLASLEVGGDLSQELVVPVALSAASSDDLEFTGSLEGRVLASGGTPLGGALVLIEGVGGSFQTVTDSTGRYKFFDVPIGSFTFAATLSGYGTYGATGITVDTAVTNTIPDVTLPSAVTFSISGSLRDDAGAPIKGVDLFLVAMDTRLPVLGTAILTAADGSFTFTGVVPGEYAFFPGIRNTIGAYTREPMPRIQVVDRDLTLAPMVFTRGAH</sequence>
<dbReference type="EMBL" id="PGXC01000007">
    <property type="protein sequence ID" value="PKK90190.1"/>
    <property type="molecule type" value="Genomic_DNA"/>
</dbReference>
<gene>
    <name evidence="1" type="ORF">CVV64_10705</name>
</gene>
<dbReference type="Pfam" id="PF13620">
    <property type="entry name" value="CarboxypepD_reg"/>
    <property type="match status" value="1"/>
</dbReference>
<proteinExistence type="predicted"/>
<evidence type="ECO:0000313" key="2">
    <source>
        <dbReference type="Proteomes" id="UP000233256"/>
    </source>
</evidence>
<organism evidence="1 2">
    <name type="scientific">Candidatus Wallbacteria bacterium HGW-Wallbacteria-1</name>
    <dbReference type="NCBI Taxonomy" id="2013854"/>
    <lineage>
        <taxon>Bacteria</taxon>
        <taxon>Candidatus Walliibacteriota</taxon>
    </lineage>
</organism>
<evidence type="ECO:0000313" key="1">
    <source>
        <dbReference type="EMBL" id="PKK90190.1"/>
    </source>
</evidence>
<evidence type="ECO:0008006" key="3">
    <source>
        <dbReference type="Google" id="ProtNLM"/>
    </source>
</evidence>
<dbReference type="Gene3D" id="2.60.40.1120">
    <property type="entry name" value="Carboxypeptidase-like, regulatory domain"/>
    <property type="match status" value="1"/>
</dbReference>
<accession>A0A2N1PPD2</accession>
<dbReference type="Proteomes" id="UP000233256">
    <property type="component" value="Unassembled WGS sequence"/>
</dbReference>
<dbReference type="SUPFAM" id="SSF49464">
    <property type="entry name" value="Carboxypeptidase regulatory domain-like"/>
    <property type="match status" value="1"/>
</dbReference>
<comment type="caution">
    <text evidence="1">The sequence shown here is derived from an EMBL/GenBank/DDBJ whole genome shotgun (WGS) entry which is preliminary data.</text>
</comment>
<dbReference type="GO" id="GO:0030246">
    <property type="term" value="F:carbohydrate binding"/>
    <property type="evidence" value="ECO:0007669"/>
    <property type="project" value="InterPro"/>
</dbReference>
<name>A0A2N1PPD2_9BACT</name>
<dbReference type="AlphaFoldDB" id="A0A2N1PPD2"/>
<reference evidence="1 2" key="1">
    <citation type="journal article" date="2017" name="ISME J.">
        <title>Potential for microbial H2 and metal transformations associated with novel bacteria and archaea in deep terrestrial subsurface sediments.</title>
        <authorList>
            <person name="Hernsdorf A.W."/>
            <person name="Amano Y."/>
            <person name="Miyakawa K."/>
            <person name="Ise K."/>
            <person name="Suzuki Y."/>
            <person name="Anantharaman K."/>
            <person name="Probst A."/>
            <person name="Burstein D."/>
            <person name="Thomas B.C."/>
            <person name="Banfield J.F."/>
        </authorList>
    </citation>
    <scope>NUCLEOTIDE SEQUENCE [LARGE SCALE GENOMIC DNA]</scope>
    <source>
        <strain evidence="1">HGW-Wallbacteria-1</strain>
    </source>
</reference>
<dbReference type="InterPro" id="IPR013784">
    <property type="entry name" value="Carb-bd-like_fold"/>
</dbReference>
<dbReference type="SUPFAM" id="SSF49452">
    <property type="entry name" value="Starch-binding domain-like"/>
    <property type="match status" value="1"/>
</dbReference>
<dbReference type="InterPro" id="IPR008969">
    <property type="entry name" value="CarboxyPept-like_regulatory"/>
</dbReference>